<dbReference type="AlphaFoldDB" id="A0AA39HSF7"/>
<dbReference type="Proteomes" id="UP001175271">
    <property type="component" value="Unassembled WGS sequence"/>
</dbReference>
<keyword evidence="4" id="KW-1185">Reference proteome</keyword>
<keyword evidence="1" id="KW-1133">Transmembrane helix</keyword>
<evidence type="ECO:0000313" key="4">
    <source>
        <dbReference type="Proteomes" id="UP001175271"/>
    </source>
</evidence>
<proteinExistence type="predicted"/>
<name>A0AA39HSF7_9BILA</name>
<dbReference type="EMBL" id="JAUCMV010000003">
    <property type="protein sequence ID" value="KAK0410053.1"/>
    <property type="molecule type" value="Genomic_DNA"/>
</dbReference>
<reference evidence="3" key="1">
    <citation type="submission" date="2023-06" db="EMBL/GenBank/DDBJ databases">
        <title>Genomic analysis of the entomopathogenic nematode Steinernema hermaphroditum.</title>
        <authorList>
            <person name="Schwarz E.M."/>
            <person name="Heppert J.K."/>
            <person name="Baniya A."/>
            <person name="Schwartz H.T."/>
            <person name="Tan C.-H."/>
            <person name="Antoshechkin I."/>
            <person name="Sternberg P.W."/>
            <person name="Goodrich-Blair H."/>
            <person name="Dillman A.R."/>
        </authorList>
    </citation>
    <scope>NUCLEOTIDE SEQUENCE</scope>
    <source>
        <strain evidence="3">PS9179</strain>
        <tissue evidence="3">Whole animal</tissue>
    </source>
</reference>
<gene>
    <name evidence="3" type="ORF">QR680_004918</name>
</gene>
<evidence type="ECO:0000256" key="2">
    <source>
        <dbReference type="SAM" id="SignalP"/>
    </source>
</evidence>
<protein>
    <recommendedName>
        <fullName evidence="5">Domain of unknown function DB domain-containing protein</fullName>
    </recommendedName>
</protein>
<keyword evidence="1" id="KW-0472">Membrane</keyword>
<accession>A0AA39HSF7</accession>
<comment type="caution">
    <text evidence="3">The sequence shown here is derived from an EMBL/GenBank/DDBJ whole genome shotgun (WGS) entry which is preliminary data.</text>
</comment>
<evidence type="ECO:0000256" key="1">
    <source>
        <dbReference type="SAM" id="Phobius"/>
    </source>
</evidence>
<feature type="signal peptide" evidence="2">
    <location>
        <begin position="1"/>
        <end position="17"/>
    </location>
</feature>
<organism evidence="3 4">
    <name type="scientific">Steinernema hermaphroditum</name>
    <dbReference type="NCBI Taxonomy" id="289476"/>
    <lineage>
        <taxon>Eukaryota</taxon>
        <taxon>Metazoa</taxon>
        <taxon>Ecdysozoa</taxon>
        <taxon>Nematoda</taxon>
        <taxon>Chromadorea</taxon>
        <taxon>Rhabditida</taxon>
        <taxon>Tylenchina</taxon>
        <taxon>Panagrolaimomorpha</taxon>
        <taxon>Strongyloidoidea</taxon>
        <taxon>Steinernematidae</taxon>
        <taxon>Steinernema</taxon>
    </lineage>
</organism>
<keyword evidence="1" id="KW-0812">Transmembrane</keyword>
<feature type="chain" id="PRO_5041457406" description="Domain of unknown function DB domain-containing protein" evidence="2">
    <location>
        <begin position="18"/>
        <end position="161"/>
    </location>
</feature>
<feature type="transmembrane region" description="Helical" evidence="1">
    <location>
        <begin position="134"/>
        <end position="157"/>
    </location>
</feature>
<keyword evidence="2" id="KW-0732">Signal</keyword>
<evidence type="ECO:0000313" key="3">
    <source>
        <dbReference type="EMBL" id="KAK0410053.1"/>
    </source>
</evidence>
<evidence type="ECO:0008006" key="5">
    <source>
        <dbReference type="Google" id="ProtNLM"/>
    </source>
</evidence>
<sequence length="161" mass="17846">MVYPLLFVFFLCPVAESSLFNVTGFHCGKTIPEKFISVLGAVIMCPLGAGSVQRCCQESNNCYGSGGGWDLCEDVYCQCIEEIVQSTKWCSTASRKRLDAFYVPFQELSTTCTLKTPPEERPSAVYSGPSPSKLLLGVITVLFYFALFFCVLNQLYIRIAN</sequence>